<dbReference type="Proteomes" id="UP001164965">
    <property type="component" value="Chromosome"/>
</dbReference>
<dbReference type="EMBL" id="CP110615">
    <property type="protein sequence ID" value="UZJ25063.1"/>
    <property type="molecule type" value="Genomic_DNA"/>
</dbReference>
<protein>
    <submittedName>
        <fullName evidence="1">TIGR03086 family protein</fullName>
    </submittedName>
</protein>
<sequence length="196" mass="21097">MDERELFVLANRTLVGVVGRARPEQWEQVLPPEVTGRDVPFTLAQVVATHAHDDAWVPDMVAGRTMDEVGATAFDGDLLGTEDPAAAFASIGERAEAAVAGADLDGVAHCSFGDFPVREYLWQVIFFRGIRARDLARATGQDDTLPPALVEGMWEGLGPRAEQWRGYGVFPPPVPVPADAPLQDRLLGLVGRDPGA</sequence>
<name>A0ABY6P1H1_9NOCA</name>
<gene>
    <name evidence="1" type="ORF">RHODO2019_00680</name>
</gene>
<keyword evidence="2" id="KW-1185">Reference proteome</keyword>
<organism evidence="1 2">
    <name type="scientific">Rhodococcus antarcticus</name>
    <dbReference type="NCBI Taxonomy" id="2987751"/>
    <lineage>
        <taxon>Bacteria</taxon>
        <taxon>Bacillati</taxon>
        <taxon>Actinomycetota</taxon>
        <taxon>Actinomycetes</taxon>
        <taxon>Mycobacteriales</taxon>
        <taxon>Nocardiaceae</taxon>
        <taxon>Rhodococcus</taxon>
    </lineage>
</organism>
<reference evidence="1" key="1">
    <citation type="submission" date="2022-10" db="EMBL/GenBank/DDBJ databases">
        <title>Rhodococcus sp.75.</title>
        <authorList>
            <person name="Sun M."/>
        </authorList>
    </citation>
    <scope>NUCLEOTIDE SEQUENCE</scope>
    <source>
        <strain evidence="1">75</strain>
    </source>
</reference>
<evidence type="ECO:0000313" key="2">
    <source>
        <dbReference type="Proteomes" id="UP001164965"/>
    </source>
</evidence>
<proteinExistence type="predicted"/>
<evidence type="ECO:0000313" key="1">
    <source>
        <dbReference type="EMBL" id="UZJ25063.1"/>
    </source>
</evidence>
<accession>A0ABY6P1H1</accession>
<dbReference type="RefSeq" id="WP_265383169.1">
    <property type="nucleotide sequence ID" value="NZ_CP110615.1"/>
</dbReference>